<evidence type="ECO:0000313" key="1">
    <source>
        <dbReference type="EMBL" id="AES77215.1"/>
    </source>
</evidence>
<reference evidence="1 3" key="1">
    <citation type="journal article" date="2011" name="Nature">
        <title>The Medicago genome provides insight into the evolution of rhizobial symbioses.</title>
        <authorList>
            <person name="Young N.D."/>
            <person name="Debelle F."/>
            <person name="Oldroyd G.E."/>
            <person name="Geurts R."/>
            <person name="Cannon S.B."/>
            <person name="Udvardi M.K."/>
            <person name="Benedito V.A."/>
            <person name="Mayer K.F."/>
            <person name="Gouzy J."/>
            <person name="Schoof H."/>
            <person name="Van de Peer Y."/>
            <person name="Proost S."/>
            <person name="Cook D.R."/>
            <person name="Meyers B.C."/>
            <person name="Spannagl M."/>
            <person name="Cheung F."/>
            <person name="De Mita S."/>
            <person name="Krishnakumar V."/>
            <person name="Gundlach H."/>
            <person name="Zhou S."/>
            <person name="Mudge J."/>
            <person name="Bharti A.K."/>
            <person name="Murray J.D."/>
            <person name="Naoumkina M.A."/>
            <person name="Rosen B."/>
            <person name="Silverstein K.A."/>
            <person name="Tang H."/>
            <person name="Rombauts S."/>
            <person name="Zhao P.X."/>
            <person name="Zhou P."/>
            <person name="Barbe V."/>
            <person name="Bardou P."/>
            <person name="Bechner M."/>
            <person name="Bellec A."/>
            <person name="Berger A."/>
            <person name="Berges H."/>
            <person name="Bidwell S."/>
            <person name="Bisseling T."/>
            <person name="Choisne N."/>
            <person name="Couloux A."/>
            <person name="Denny R."/>
            <person name="Deshpande S."/>
            <person name="Dai X."/>
            <person name="Doyle J.J."/>
            <person name="Dudez A.M."/>
            <person name="Farmer A.D."/>
            <person name="Fouteau S."/>
            <person name="Franken C."/>
            <person name="Gibelin C."/>
            <person name="Gish J."/>
            <person name="Goldstein S."/>
            <person name="Gonzalez A.J."/>
            <person name="Green P.J."/>
            <person name="Hallab A."/>
            <person name="Hartog M."/>
            <person name="Hua A."/>
            <person name="Humphray S.J."/>
            <person name="Jeong D.H."/>
            <person name="Jing Y."/>
            <person name="Jocker A."/>
            <person name="Kenton S.M."/>
            <person name="Kim D.J."/>
            <person name="Klee K."/>
            <person name="Lai H."/>
            <person name="Lang C."/>
            <person name="Lin S."/>
            <person name="Macmil S.L."/>
            <person name="Magdelenat G."/>
            <person name="Matthews L."/>
            <person name="McCorrison J."/>
            <person name="Monaghan E.L."/>
            <person name="Mun J.H."/>
            <person name="Najar F.Z."/>
            <person name="Nicholson C."/>
            <person name="Noirot C."/>
            <person name="O'Bleness M."/>
            <person name="Paule C.R."/>
            <person name="Poulain J."/>
            <person name="Prion F."/>
            <person name="Qin B."/>
            <person name="Qu C."/>
            <person name="Retzel E.F."/>
            <person name="Riddle C."/>
            <person name="Sallet E."/>
            <person name="Samain S."/>
            <person name="Samson N."/>
            <person name="Sanders I."/>
            <person name="Saurat O."/>
            <person name="Scarpelli C."/>
            <person name="Schiex T."/>
            <person name="Segurens B."/>
            <person name="Severin A.J."/>
            <person name="Sherrier D.J."/>
            <person name="Shi R."/>
            <person name="Sims S."/>
            <person name="Singer S.R."/>
            <person name="Sinharoy S."/>
            <person name="Sterck L."/>
            <person name="Viollet A."/>
            <person name="Wang B.B."/>
            <person name="Wang K."/>
            <person name="Wang M."/>
            <person name="Wang X."/>
            <person name="Warfsmann J."/>
            <person name="Weissenbach J."/>
            <person name="White D.D."/>
            <person name="White J.D."/>
            <person name="Wiley G.B."/>
            <person name="Wincker P."/>
            <person name="Xing Y."/>
            <person name="Yang L."/>
            <person name="Yao Z."/>
            <person name="Ying F."/>
            <person name="Zhai J."/>
            <person name="Zhou L."/>
            <person name="Zuber A."/>
            <person name="Denarie J."/>
            <person name="Dixon R.A."/>
            <person name="May G.D."/>
            <person name="Schwartz D.C."/>
            <person name="Rogers J."/>
            <person name="Quetier F."/>
            <person name="Town C.D."/>
            <person name="Roe B.A."/>
        </authorList>
    </citation>
    <scope>NUCLEOTIDE SEQUENCE [LARGE SCALE GENOMIC DNA]</scope>
    <source>
        <strain evidence="1">A17</strain>
        <strain evidence="2 3">cv. Jemalong A17</strain>
    </source>
</reference>
<organism evidence="1 3">
    <name type="scientific">Medicago truncatula</name>
    <name type="common">Barrel medic</name>
    <name type="synonym">Medicago tribuloides</name>
    <dbReference type="NCBI Taxonomy" id="3880"/>
    <lineage>
        <taxon>Eukaryota</taxon>
        <taxon>Viridiplantae</taxon>
        <taxon>Streptophyta</taxon>
        <taxon>Embryophyta</taxon>
        <taxon>Tracheophyta</taxon>
        <taxon>Spermatophyta</taxon>
        <taxon>Magnoliopsida</taxon>
        <taxon>eudicotyledons</taxon>
        <taxon>Gunneridae</taxon>
        <taxon>Pentapetalae</taxon>
        <taxon>rosids</taxon>
        <taxon>fabids</taxon>
        <taxon>Fabales</taxon>
        <taxon>Fabaceae</taxon>
        <taxon>Papilionoideae</taxon>
        <taxon>50 kb inversion clade</taxon>
        <taxon>NPAAA clade</taxon>
        <taxon>Hologalegina</taxon>
        <taxon>IRL clade</taxon>
        <taxon>Trifolieae</taxon>
        <taxon>Medicago</taxon>
    </lineage>
</organism>
<proteinExistence type="predicted"/>
<dbReference type="EMBL" id="CM001223">
    <property type="protein sequence ID" value="AES77215.1"/>
    <property type="molecule type" value="Genomic_DNA"/>
</dbReference>
<evidence type="ECO:0000313" key="2">
    <source>
        <dbReference type="EnsemblPlants" id="AES77215"/>
    </source>
</evidence>
<keyword evidence="3" id="KW-1185">Reference proteome</keyword>
<dbReference type="PaxDb" id="3880-AES77215"/>
<protein>
    <submittedName>
        <fullName evidence="1 2">Uncharacterized protein</fullName>
    </submittedName>
</protein>
<dbReference type="AlphaFoldDB" id="G7KWN5"/>
<dbReference type="Proteomes" id="UP000002051">
    <property type="component" value="Unassembled WGS sequence"/>
</dbReference>
<reference evidence="1 3" key="2">
    <citation type="journal article" date="2014" name="BMC Genomics">
        <title>An improved genome release (version Mt4.0) for the model legume Medicago truncatula.</title>
        <authorList>
            <person name="Tang H."/>
            <person name="Krishnakumar V."/>
            <person name="Bidwell S."/>
            <person name="Rosen B."/>
            <person name="Chan A."/>
            <person name="Zhou S."/>
            <person name="Gentzbittel L."/>
            <person name="Childs K.L."/>
            <person name="Yandell M."/>
            <person name="Gundlach H."/>
            <person name="Mayer K.F."/>
            <person name="Schwartz D.C."/>
            <person name="Town C.D."/>
        </authorList>
    </citation>
    <scope>GENOME REANNOTATION</scope>
    <source>
        <strain evidence="2 3">cv. Jemalong A17</strain>
    </source>
</reference>
<accession>G7KWN5</accession>
<reference evidence="2" key="3">
    <citation type="submission" date="2015-04" db="UniProtKB">
        <authorList>
            <consortium name="EnsemblPlants"/>
        </authorList>
    </citation>
    <scope>IDENTIFICATION</scope>
    <source>
        <strain evidence="2">cv. Jemalong A17</strain>
    </source>
</reference>
<gene>
    <name evidence="1" type="ordered locus">MTR_7g005850</name>
</gene>
<dbReference type="HOGENOM" id="CLU_2088447_0_0_1"/>
<name>G7KWN5_MEDTR</name>
<evidence type="ECO:0000313" key="3">
    <source>
        <dbReference type="Proteomes" id="UP000002051"/>
    </source>
</evidence>
<dbReference type="EnsemblPlants" id="AES77215">
    <property type="protein sequence ID" value="AES77215"/>
    <property type="gene ID" value="MTR_7g005850"/>
</dbReference>
<sequence length="117" mass="13216">MKGKWQHTIIPTQPNTTAEKQAPCYSKAGRTGLPRKHQRGFHIHSKYKETGMCNLPMTHLQALTFTSSTIASTSKLTSLKTLSFLAFHKVQIVVSQITPNPHNRISNGEFRRETRVT</sequence>